<dbReference type="GO" id="GO:0022857">
    <property type="term" value="F:transmembrane transporter activity"/>
    <property type="evidence" value="ECO:0007669"/>
    <property type="project" value="InterPro"/>
</dbReference>
<evidence type="ECO:0000256" key="4">
    <source>
        <dbReference type="ARBA" id="ARBA00022989"/>
    </source>
</evidence>
<keyword evidence="10" id="KW-1185">Reference proteome</keyword>
<comment type="caution">
    <text evidence="9">The sequence shown here is derived from an EMBL/GenBank/DDBJ whole genome shotgun (WGS) entry which is preliminary data.</text>
</comment>
<feature type="transmembrane region" description="Helical" evidence="7">
    <location>
        <begin position="266"/>
        <end position="285"/>
    </location>
</feature>
<evidence type="ECO:0000313" key="9">
    <source>
        <dbReference type="EMBL" id="KAJ5080799.1"/>
    </source>
</evidence>
<keyword evidence="5 7" id="KW-0472">Membrane</keyword>
<dbReference type="Pfam" id="PF07690">
    <property type="entry name" value="MFS_1"/>
    <property type="match status" value="1"/>
</dbReference>
<dbReference type="SUPFAM" id="SSF103473">
    <property type="entry name" value="MFS general substrate transporter"/>
    <property type="match status" value="1"/>
</dbReference>
<feature type="compositionally biased region" description="Basic residues" evidence="6">
    <location>
        <begin position="440"/>
        <end position="451"/>
    </location>
</feature>
<keyword evidence="4 7" id="KW-1133">Transmembrane helix</keyword>
<feature type="transmembrane region" description="Helical" evidence="7">
    <location>
        <begin position="42"/>
        <end position="64"/>
    </location>
</feature>
<dbReference type="GO" id="GO:0016020">
    <property type="term" value="C:membrane"/>
    <property type="evidence" value="ECO:0007669"/>
    <property type="project" value="UniProtKB-SubCell"/>
</dbReference>
<dbReference type="InterPro" id="IPR020846">
    <property type="entry name" value="MFS_dom"/>
</dbReference>
<evidence type="ECO:0000313" key="10">
    <source>
        <dbReference type="Proteomes" id="UP001149090"/>
    </source>
</evidence>
<feature type="region of interest" description="Disordered" evidence="6">
    <location>
        <begin position="440"/>
        <end position="472"/>
    </location>
</feature>
<dbReference type="PROSITE" id="PS50850">
    <property type="entry name" value="MFS"/>
    <property type="match status" value="1"/>
</dbReference>
<feature type="transmembrane region" description="Helical" evidence="7">
    <location>
        <begin position="322"/>
        <end position="341"/>
    </location>
</feature>
<dbReference type="Proteomes" id="UP001149090">
    <property type="component" value="Unassembled WGS sequence"/>
</dbReference>
<evidence type="ECO:0000259" key="8">
    <source>
        <dbReference type="PROSITE" id="PS50850"/>
    </source>
</evidence>
<dbReference type="InterPro" id="IPR011701">
    <property type="entry name" value="MFS"/>
</dbReference>
<feature type="transmembrane region" description="Helical" evidence="7">
    <location>
        <begin position="362"/>
        <end position="380"/>
    </location>
</feature>
<dbReference type="OMA" id="HPVAYFM"/>
<protein>
    <submittedName>
        <fullName evidence="9">Mfs general substrate transporter</fullName>
    </submittedName>
</protein>
<dbReference type="Gene3D" id="1.20.1250.20">
    <property type="entry name" value="MFS general substrate transporter like domains"/>
    <property type="match status" value="1"/>
</dbReference>
<evidence type="ECO:0000256" key="2">
    <source>
        <dbReference type="ARBA" id="ARBA00022448"/>
    </source>
</evidence>
<dbReference type="EMBL" id="JAPDFW010000001">
    <property type="protein sequence ID" value="KAJ5080799.1"/>
    <property type="molecule type" value="Genomic_DNA"/>
</dbReference>
<reference evidence="9" key="1">
    <citation type="submission" date="2022-10" db="EMBL/GenBank/DDBJ databases">
        <title>Novel sulphate-reducing endosymbionts in the free-living metamonad Anaeramoeba.</title>
        <authorList>
            <person name="Jerlstrom-Hultqvist J."/>
            <person name="Cepicka I."/>
            <person name="Gallot-Lavallee L."/>
            <person name="Salas-Leiva D."/>
            <person name="Curtis B.A."/>
            <person name="Zahonova K."/>
            <person name="Pipaliya S."/>
            <person name="Dacks J."/>
            <person name="Roger A.J."/>
        </authorList>
    </citation>
    <scope>NUCLEOTIDE SEQUENCE</scope>
    <source>
        <strain evidence="9">BMAN</strain>
    </source>
</reference>
<proteinExistence type="predicted"/>
<dbReference type="OrthoDB" id="10262656at2759"/>
<evidence type="ECO:0000256" key="6">
    <source>
        <dbReference type="SAM" id="MobiDB-lite"/>
    </source>
</evidence>
<dbReference type="InterPro" id="IPR036259">
    <property type="entry name" value="MFS_trans_sf"/>
</dbReference>
<feature type="transmembrane region" description="Helical" evidence="7">
    <location>
        <begin position="400"/>
        <end position="427"/>
    </location>
</feature>
<feature type="transmembrane region" description="Helical" evidence="7">
    <location>
        <begin position="297"/>
        <end position="316"/>
    </location>
</feature>
<feature type="domain" description="Major facilitator superfamily (MFS) profile" evidence="8">
    <location>
        <begin position="4"/>
        <end position="428"/>
    </location>
</feature>
<evidence type="ECO:0000256" key="3">
    <source>
        <dbReference type="ARBA" id="ARBA00022692"/>
    </source>
</evidence>
<accession>A0A9Q0RI42</accession>
<dbReference type="PANTHER" id="PTHR23504">
    <property type="entry name" value="MAJOR FACILITATOR SUPERFAMILY DOMAIN-CONTAINING PROTEIN 10"/>
    <property type="match status" value="1"/>
</dbReference>
<keyword evidence="2" id="KW-0813">Transport</keyword>
<name>A0A9Q0RI42_ANAIG</name>
<comment type="subcellular location">
    <subcellularLocation>
        <location evidence="1">Membrane</location>
        <topology evidence="1">Multi-pass membrane protein</topology>
    </subcellularLocation>
</comment>
<dbReference type="PANTHER" id="PTHR23504:SF15">
    <property type="entry name" value="MAJOR FACILITATOR SUPERFAMILY (MFS) PROFILE DOMAIN-CONTAINING PROTEIN"/>
    <property type="match status" value="1"/>
</dbReference>
<evidence type="ECO:0000256" key="5">
    <source>
        <dbReference type="ARBA" id="ARBA00023136"/>
    </source>
</evidence>
<feature type="compositionally biased region" description="Acidic residues" evidence="6">
    <location>
        <begin position="458"/>
        <end position="472"/>
    </location>
</feature>
<feature type="transmembrane region" description="Helical" evidence="7">
    <location>
        <begin position="196"/>
        <end position="213"/>
    </location>
</feature>
<organism evidence="9 10">
    <name type="scientific">Anaeramoeba ignava</name>
    <name type="common">Anaerobic marine amoeba</name>
    <dbReference type="NCBI Taxonomy" id="1746090"/>
    <lineage>
        <taxon>Eukaryota</taxon>
        <taxon>Metamonada</taxon>
        <taxon>Anaeramoebidae</taxon>
        <taxon>Anaeramoeba</taxon>
    </lineage>
</organism>
<evidence type="ECO:0000256" key="1">
    <source>
        <dbReference type="ARBA" id="ARBA00004141"/>
    </source>
</evidence>
<gene>
    <name evidence="9" type="ORF">M0811_13778</name>
</gene>
<feature type="transmembrane region" description="Helical" evidence="7">
    <location>
        <begin position="233"/>
        <end position="251"/>
    </location>
</feature>
<feature type="transmembrane region" description="Helical" evidence="7">
    <location>
        <begin position="76"/>
        <end position="101"/>
    </location>
</feature>
<keyword evidence="3 7" id="KW-0812">Transmembrane</keyword>
<dbReference type="AlphaFoldDB" id="A0A9Q0RI42"/>
<sequence length="472" mass="53845">MWGQVFVIAFSVVSDALNIIQSIPYIPFLIESFHITDSKKQVGYLAGLLMSISHICQIFSSFFFGTLSDKIGRRKIMIFGNFALAITTFLFGFTFNIWWVFLTKGLSGLLYENIGIANTILNEICSSGNQALCMSVVGFSFGIGSVGGPILGGYTVHLDAKKGSFWMDELNYQIFERNFKDDEKQSFGTFLKSHKYIFLLCLLYGLISLVLFIKKFQIKKLEKFKLKNQIKILKIRFIFIFFDTIVPLLLFQEEKDGGLDFEAHEIATGSSVSGASFLFFQILLYPKISRYISPLNAYRIGVGANALVFVAFPFINSIHVRFGWQAGWAFYLTAMVLRSLFESLTYSSTFILINNSAKSFRIGGINGIGQTISAFFRAFGPTLAGSLSSWSMTNNAKFPFNYYFSFFFNFLLAILTIIVSFLVPKWINKRAFIRNKMKRKLKKEKQKQKQKQKVEQEKSEDENEIIDLTEKF</sequence>
<evidence type="ECO:0000256" key="7">
    <source>
        <dbReference type="SAM" id="Phobius"/>
    </source>
</evidence>